<accession>A0A4S4AET1</accession>
<organism evidence="2 3">
    <name type="scientific">Pseudothauera rhizosphaerae</name>
    <dbReference type="NCBI Taxonomy" id="2565932"/>
    <lineage>
        <taxon>Bacteria</taxon>
        <taxon>Pseudomonadati</taxon>
        <taxon>Pseudomonadota</taxon>
        <taxon>Betaproteobacteria</taxon>
        <taxon>Rhodocyclales</taxon>
        <taxon>Zoogloeaceae</taxon>
        <taxon>Pseudothauera</taxon>
    </lineage>
</organism>
<protein>
    <submittedName>
        <fullName evidence="2">Uncharacterized protein</fullName>
    </submittedName>
</protein>
<comment type="caution">
    <text evidence="2">The sequence shown here is derived from an EMBL/GenBank/DDBJ whole genome shotgun (WGS) entry which is preliminary data.</text>
</comment>
<dbReference type="RefSeq" id="WP_136386456.1">
    <property type="nucleotide sequence ID" value="NZ_SSOD01000018.1"/>
</dbReference>
<gene>
    <name evidence="2" type="ORF">E6O51_18310</name>
</gene>
<name>A0A4S4AET1_9RHOO</name>
<keyword evidence="3" id="KW-1185">Reference proteome</keyword>
<feature type="chain" id="PRO_5020361848" evidence="1">
    <location>
        <begin position="29"/>
        <end position="136"/>
    </location>
</feature>
<keyword evidence="1" id="KW-0732">Signal</keyword>
<evidence type="ECO:0000256" key="1">
    <source>
        <dbReference type="SAM" id="SignalP"/>
    </source>
</evidence>
<evidence type="ECO:0000313" key="3">
    <source>
        <dbReference type="Proteomes" id="UP000307956"/>
    </source>
</evidence>
<evidence type="ECO:0000313" key="2">
    <source>
        <dbReference type="EMBL" id="THF57251.1"/>
    </source>
</evidence>
<dbReference type="Proteomes" id="UP000307956">
    <property type="component" value="Unassembled WGS sequence"/>
</dbReference>
<sequence length="136" mass="15138">MTCYRDRSRRWGIATMLLASLAAAPASAADWQEASAGPQFVALVDTASIARDDGRVSAWVWYQPVRRGYWTWLFRRDDGPRLQADIKERASVDCRARSYLVHDFEGSPLSGRHLGRAAEVVPGSAEEAVLAWLCRG</sequence>
<dbReference type="EMBL" id="SSOD01000018">
    <property type="protein sequence ID" value="THF57251.1"/>
    <property type="molecule type" value="Genomic_DNA"/>
</dbReference>
<proteinExistence type="predicted"/>
<dbReference type="AlphaFoldDB" id="A0A4S4AET1"/>
<feature type="signal peptide" evidence="1">
    <location>
        <begin position="1"/>
        <end position="28"/>
    </location>
</feature>
<reference evidence="2 3" key="1">
    <citation type="submission" date="2019-04" db="EMBL/GenBank/DDBJ databases">
        <title>Azoarcus rhizosphaerae sp. nov. isolated from rhizosphere of Ficus religiosa.</title>
        <authorList>
            <person name="Lin S.-Y."/>
            <person name="Hameed A."/>
            <person name="Hsu Y.-H."/>
            <person name="Young C.-C."/>
        </authorList>
    </citation>
    <scope>NUCLEOTIDE SEQUENCE [LARGE SCALE GENOMIC DNA]</scope>
    <source>
        <strain evidence="2 3">CC-YHH848</strain>
    </source>
</reference>